<evidence type="ECO:0000313" key="3">
    <source>
        <dbReference type="Proteomes" id="UP000824120"/>
    </source>
</evidence>
<organism evidence="2 3">
    <name type="scientific">Solanum commersonii</name>
    <name type="common">Commerson's wild potato</name>
    <name type="synonym">Commerson's nightshade</name>
    <dbReference type="NCBI Taxonomy" id="4109"/>
    <lineage>
        <taxon>Eukaryota</taxon>
        <taxon>Viridiplantae</taxon>
        <taxon>Streptophyta</taxon>
        <taxon>Embryophyta</taxon>
        <taxon>Tracheophyta</taxon>
        <taxon>Spermatophyta</taxon>
        <taxon>Magnoliopsida</taxon>
        <taxon>eudicotyledons</taxon>
        <taxon>Gunneridae</taxon>
        <taxon>Pentapetalae</taxon>
        <taxon>asterids</taxon>
        <taxon>lamiids</taxon>
        <taxon>Solanales</taxon>
        <taxon>Solanaceae</taxon>
        <taxon>Solanoideae</taxon>
        <taxon>Solaneae</taxon>
        <taxon>Solanum</taxon>
    </lineage>
</organism>
<dbReference type="Proteomes" id="UP000824120">
    <property type="component" value="Chromosome 6"/>
</dbReference>
<comment type="caution">
    <text evidence="2">The sequence shown here is derived from an EMBL/GenBank/DDBJ whole genome shotgun (WGS) entry which is preliminary data.</text>
</comment>
<dbReference type="EMBL" id="JACXVP010000006">
    <property type="protein sequence ID" value="KAG5599344.1"/>
    <property type="molecule type" value="Genomic_DNA"/>
</dbReference>
<proteinExistence type="predicted"/>
<evidence type="ECO:0000313" key="2">
    <source>
        <dbReference type="EMBL" id="KAG5599344.1"/>
    </source>
</evidence>
<accession>A0A9J5YI85</accession>
<keyword evidence="3" id="KW-1185">Reference proteome</keyword>
<gene>
    <name evidence="2" type="ORF">H5410_030714</name>
</gene>
<reference evidence="2 3" key="1">
    <citation type="submission" date="2020-09" db="EMBL/GenBank/DDBJ databases">
        <title>De no assembly of potato wild relative species, Solanum commersonii.</title>
        <authorList>
            <person name="Cho K."/>
        </authorList>
    </citation>
    <scope>NUCLEOTIDE SEQUENCE [LARGE SCALE GENOMIC DNA]</scope>
    <source>
        <strain evidence="2">LZ3.2</strain>
        <tissue evidence="2">Leaf</tissue>
    </source>
</reference>
<feature type="compositionally biased region" description="Low complexity" evidence="1">
    <location>
        <begin position="41"/>
        <end position="51"/>
    </location>
</feature>
<protein>
    <submittedName>
        <fullName evidence="2">Uncharacterized protein</fullName>
    </submittedName>
</protein>
<feature type="region of interest" description="Disordered" evidence="1">
    <location>
        <begin position="40"/>
        <end position="64"/>
    </location>
</feature>
<sequence length="178" mass="20321">MPHSITTLGREVRLCDLQLFGRLDYRYELQDNLQLSAKCGTPSTTTWTTTSNKQKLQSHHQRQNSGFFRTHEPHLAPPLTTIAIDSKEVIRLLHNQNSSESNNEAPIFVLDDVKEDKKNSTLVNQGPNLCNMLPIMSTIECYDANLIYIYQKKEEGEDGYAELRPRDILRISRKGCGT</sequence>
<evidence type="ECO:0000256" key="1">
    <source>
        <dbReference type="SAM" id="MobiDB-lite"/>
    </source>
</evidence>
<dbReference type="AlphaFoldDB" id="A0A9J5YI85"/>
<name>A0A9J5YI85_SOLCO</name>